<dbReference type="Proteomes" id="UP000624041">
    <property type="component" value="Unassembled WGS sequence"/>
</dbReference>
<name>A0A918D0B2_9BACI</name>
<gene>
    <name evidence="1" type="ORF">GCM10007971_13250</name>
</gene>
<dbReference type="RefSeq" id="WP_188856532.1">
    <property type="nucleotide sequence ID" value="NZ_BMOS01000007.1"/>
</dbReference>
<evidence type="ECO:0000313" key="1">
    <source>
        <dbReference type="EMBL" id="GGN54946.1"/>
    </source>
</evidence>
<organism evidence="1 2">
    <name type="scientific">Oceanobacillus indicireducens</name>
    <dbReference type="NCBI Taxonomy" id="1004261"/>
    <lineage>
        <taxon>Bacteria</taxon>
        <taxon>Bacillati</taxon>
        <taxon>Bacillota</taxon>
        <taxon>Bacilli</taxon>
        <taxon>Bacillales</taxon>
        <taxon>Bacillaceae</taxon>
        <taxon>Oceanobacillus</taxon>
    </lineage>
</organism>
<reference evidence="1" key="2">
    <citation type="submission" date="2020-09" db="EMBL/GenBank/DDBJ databases">
        <authorList>
            <person name="Sun Q."/>
            <person name="Ohkuma M."/>
        </authorList>
    </citation>
    <scope>NUCLEOTIDE SEQUENCE</scope>
    <source>
        <strain evidence="1">JCM 17251</strain>
    </source>
</reference>
<comment type="caution">
    <text evidence="1">The sequence shown here is derived from an EMBL/GenBank/DDBJ whole genome shotgun (WGS) entry which is preliminary data.</text>
</comment>
<sequence>MLFSLKYKELQILKHSLQYYITRTNSTVKDIEEEKRLLAKVTDEVEEMKGMYGIS</sequence>
<proteinExistence type="predicted"/>
<accession>A0A918D0B2</accession>
<evidence type="ECO:0000313" key="2">
    <source>
        <dbReference type="Proteomes" id="UP000624041"/>
    </source>
</evidence>
<keyword evidence="2" id="KW-1185">Reference proteome</keyword>
<reference evidence="1" key="1">
    <citation type="journal article" date="2014" name="Int. J. Syst. Evol. Microbiol.">
        <title>Complete genome sequence of Corynebacterium casei LMG S-19264T (=DSM 44701T), isolated from a smear-ripened cheese.</title>
        <authorList>
            <consortium name="US DOE Joint Genome Institute (JGI-PGF)"/>
            <person name="Walter F."/>
            <person name="Albersmeier A."/>
            <person name="Kalinowski J."/>
            <person name="Ruckert C."/>
        </authorList>
    </citation>
    <scope>NUCLEOTIDE SEQUENCE</scope>
    <source>
        <strain evidence="1">JCM 17251</strain>
    </source>
</reference>
<protein>
    <submittedName>
        <fullName evidence="1">Uncharacterized protein</fullName>
    </submittedName>
</protein>
<dbReference type="EMBL" id="BMOS01000007">
    <property type="protein sequence ID" value="GGN54946.1"/>
    <property type="molecule type" value="Genomic_DNA"/>
</dbReference>
<dbReference type="AlphaFoldDB" id="A0A918D0B2"/>